<dbReference type="AlphaFoldDB" id="A0ABC8SJ74"/>
<proteinExistence type="predicted"/>
<evidence type="ECO:0000313" key="1">
    <source>
        <dbReference type="EMBL" id="CAK9154632.1"/>
    </source>
</evidence>
<protein>
    <submittedName>
        <fullName evidence="1">Uncharacterized protein</fullName>
    </submittedName>
</protein>
<evidence type="ECO:0000313" key="2">
    <source>
        <dbReference type="Proteomes" id="UP001642360"/>
    </source>
</evidence>
<organism evidence="1 2">
    <name type="scientific">Ilex paraguariensis</name>
    <name type="common">yerba mate</name>
    <dbReference type="NCBI Taxonomy" id="185542"/>
    <lineage>
        <taxon>Eukaryota</taxon>
        <taxon>Viridiplantae</taxon>
        <taxon>Streptophyta</taxon>
        <taxon>Embryophyta</taxon>
        <taxon>Tracheophyta</taxon>
        <taxon>Spermatophyta</taxon>
        <taxon>Magnoliopsida</taxon>
        <taxon>eudicotyledons</taxon>
        <taxon>Gunneridae</taxon>
        <taxon>Pentapetalae</taxon>
        <taxon>asterids</taxon>
        <taxon>campanulids</taxon>
        <taxon>Aquifoliales</taxon>
        <taxon>Aquifoliaceae</taxon>
        <taxon>Ilex</taxon>
    </lineage>
</organism>
<dbReference type="EMBL" id="CAUOFW020002557">
    <property type="protein sequence ID" value="CAK9154632.1"/>
    <property type="molecule type" value="Genomic_DNA"/>
</dbReference>
<keyword evidence="2" id="KW-1185">Reference proteome</keyword>
<dbReference type="Proteomes" id="UP001642360">
    <property type="component" value="Unassembled WGS sequence"/>
</dbReference>
<reference evidence="1 2" key="1">
    <citation type="submission" date="2024-02" db="EMBL/GenBank/DDBJ databases">
        <authorList>
            <person name="Vignale AGUSTIN F."/>
            <person name="Sosa J E."/>
            <person name="Modenutti C."/>
        </authorList>
    </citation>
    <scope>NUCLEOTIDE SEQUENCE [LARGE SCALE GENOMIC DNA]</scope>
</reference>
<gene>
    <name evidence="1" type="ORF">ILEXP_LOCUS22969</name>
</gene>
<comment type="caution">
    <text evidence="1">The sequence shown here is derived from an EMBL/GenBank/DDBJ whole genome shotgun (WGS) entry which is preliminary data.</text>
</comment>
<accession>A0ABC8SJ74</accession>
<name>A0ABC8SJ74_9AQUA</name>
<sequence length="247" mass="27731">MEDESSSSLQLIEENVVTEMMNVIDVDESKVGMMFESYKQLLEYYTGYSKSKSTSKNPLKLHPSKKVGCKAKDCRPSESDAIGLVDGQPTSEAIDVLGTQENIGMTLYECYWLYEANVIIDFLASLAVHNGISTDFLVVVFAGIVVEQRFSEAELAVDMVLDNGLVDCLWLVGLLDNGLVYEEEEHRSVQEEENSVGLLLVARRLGGFFGEEARRSCGWCRLNDSGSENVRRRLWGRNFRAGWGERM</sequence>